<comment type="caution">
    <text evidence="5">The sequence shown here is derived from an EMBL/GenBank/DDBJ whole genome shotgun (WGS) entry which is preliminary data.</text>
</comment>
<dbReference type="GO" id="GO:0008168">
    <property type="term" value="F:methyltransferase activity"/>
    <property type="evidence" value="ECO:0007669"/>
    <property type="project" value="UniProtKB-KW"/>
</dbReference>
<evidence type="ECO:0000313" key="6">
    <source>
        <dbReference type="Proteomes" id="UP001212841"/>
    </source>
</evidence>
<dbReference type="PANTHER" id="PTHR46098">
    <property type="entry name" value="TRNA (CYTOSINE(38)-C(5))-METHYLTRANSFERASE"/>
    <property type="match status" value="1"/>
</dbReference>
<feature type="active site" evidence="4">
    <location>
        <position position="41"/>
    </location>
</feature>
<keyword evidence="2 4" id="KW-0808">Transferase</keyword>
<proteinExistence type="inferred from homology"/>
<dbReference type="GO" id="GO:0032259">
    <property type="term" value="P:methylation"/>
    <property type="evidence" value="ECO:0007669"/>
    <property type="project" value="UniProtKB-KW"/>
</dbReference>
<dbReference type="SUPFAM" id="SSF53335">
    <property type="entry name" value="S-adenosyl-L-methionine-dependent methyltransferases"/>
    <property type="match status" value="1"/>
</dbReference>
<reference evidence="5" key="1">
    <citation type="submission" date="2020-05" db="EMBL/GenBank/DDBJ databases">
        <title>Phylogenomic resolution of chytrid fungi.</title>
        <authorList>
            <person name="Stajich J.E."/>
            <person name="Amses K."/>
            <person name="Simmons R."/>
            <person name="Seto K."/>
            <person name="Myers J."/>
            <person name="Bonds A."/>
            <person name="Quandt C.A."/>
            <person name="Barry K."/>
            <person name="Liu P."/>
            <person name="Grigoriev I."/>
            <person name="Longcore J.E."/>
            <person name="James T.Y."/>
        </authorList>
    </citation>
    <scope>NUCLEOTIDE SEQUENCE</scope>
    <source>
        <strain evidence="5">JEL0318</strain>
    </source>
</reference>
<accession>A0AAD5SE63</accession>
<comment type="similarity">
    <text evidence="4">Belongs to the class I-like SAM-binding methyltransferase superfamily. C5-methyltransferase family.</text>
</comment>
<gene>
    <name evidence="5" type="primary">TRDMT1</name>
    <name evidence="5" type="ORF">HK097_006476</name>
</gene>
<evidence type="ECO:0000256" key="3">
    <source>
        <dbReference type="ARBA" id="ARBA00022691"/>
    </source>
</evidence>
<dbReference type="GO" id="GO:0005634">
    <property type="term" value="C:nucleus"/>
    <property type="evidence" value="ECO:0007669"/>
    <property type="project" value="TreeGrafter"/>
</dbReference>
<dbReference type="InterPro" id="IPR050750">
    <property type="entry name" value="C5-MTase"/>
</dbReference>
<dbReference type="Gene3D" id="3.90.120.10">
    <property type="entry name" value="DNA Methylase, subunit A, domain 2"/>
    <property type="match status" value="1"/>
</dbReference>
<dbReference type="Pfam" id="PF00145">
    <property type="entry name" value="DNA_methylase"/>
    <property type="match status" value="1"/>
</dbReference>
<evidence type="ECO:0000256" key="1">
    <source>
        <dbReference type="ARBA" id="ARBA00022603"/>
    </source>
</evidence>
<organism evidence="5 6">
    <name type="scientific">Rhizophlyctis rosea</name>
    <dbReference type="NCBI Taxonomy" id="64517"/>
    <lineage>
        <taxon>Eukaryota</taxon>
        <taxon>Fungi</taxon>
        <taxon>Fungi incertae sedis</taxon>
        <taxon>Chytridiomycota</taxon>
        <taxon>Chytridiomycota incertae sedis</taxon>
        <taxon>Chytridiomycetes</taxon>
        <taxon>Rhizophlyctidales</taxon>
        <taxon>Rhizophlyctidaceae</taxon>
        <taxon>Rhizophlyctis</taxon>
    </lineage>
</organism>
<keyword evidence="6" id="KW-1185">Reference proteome</keyword>
<dbReference type="PROSITE" id="PS51679">
    <property type="entry name" value="SAM_MT_C5"/>
    <property type="match status" value="1"/>
</dbReference>
<evidence type="ECO:0000256" key="2">
    <source>
        <dbReference type="ARBA" id="ARBA00022679"/>
    </source>
</evidence>
<dbReference type="PANTHER" id="PTHR46098:SF1">
    <property type="entry name" value="TRNA (CYTOSINE(38)-C(5))-METHYLTRANSFERASE"/>
    <property type="match status" value="1"/>
</dbReference>
<dbReference type="Gene3D" id="3.40.50.150">
    <property type="entry name" value="Vaccinia Virus protein VP39"/>
    <property type="match status" value="1"/>
</dbReference>
<name>A0AAD5SE63_9FUNG</name>
<dbReference type="EMBL" id="JADGJD010000302">
    <property type="protein sequence ID" value="KAJ3052355.1"/>
    <property type="molecule type" value="Genomic_DNA"/>
</dbReference>
<dbReference type="AlphaFoldDB" id="A0AAD5SE63"/>
<sequence length="249" mass="28253">MSIPSYKHNFGIAPFQTGIEHVTPKYLAPFRANAWFMSPPCQPYTRMGKQRDDQDPRAKGLLHLIDLLGTLPDPPSYIFMENVLNFEKSRSRDRLISQLVRLNYTYTEWMLTPTQLGIPNDRMRYYLTARRNTTSPSPESLPPKIDAEQVIAPPPQLQDTWPYASPFGPEHRNDLGFYLEDGIDIGGDGGWKVPDAFVRTRSFFSEFVIAKPTDTRTCCFTKAYGHHGLGAGAFLQTCNFDVGDMDAHD</sequence>
<dbReference type="InterPro" id="IPR029063">
    <property type="entry name" value="SAM-dependent_MTases_sf"/>
</dbReference>
<keyword evidence="1 4" id="KW-0489">Methyltransferase</keyword>
<dbReference type="Proteomes" id="UP001212841">
    <property type="component" value="Unassembled WGS sequence"/>
</dbReference>
<keyword evidence="3 4" id="KW-0949">S-adenosyl-L-methionine</keyword>
<protein>
    <submittedName>
        <fullName evidence="5">tRNA (Cytosine-5-)-methyltransferase</fullName>
    </submittedName>
</protein>
<evidence type="ECO:0000256" key="4">
    <source>
        <dbReference type="PROSITE-ProRule" id="PRU01016"/>
    </source>
</evidence>
<dbReference type="InterPro" id="IPR001525">
    <property type="entry name" value="C5_MeTfrase"/>
</dbReference>
<evidence type="ECO:0000313" key="5">
    <source>
        <dbReference type="EMBL" id="KAJ3052355.1"/>
    </source>
</evidence>